<comment type="cofactor">
    <cofactor evidence="1 8">
        <name>FAD</name>
        <dbReference type="ChEBI" id="CHEBI:57692"/>
    </cofactor>
</comment>
<accession>A0ABR1EVD3</accession>
<dbReference type="PROSITE" id="PS00194">
    <property type="entry name" value="THIOREDOXIN_1"/>
    <property type="match status" value="1"/>
</dbReference>
<dbReference type="PANTHER" id="PTHR22897">
    <property type="entry name" value="QUIESCIN Q6-RELATED SULFHYDRYL OXIDASE"/>
    <property type="match status" value="1"/>
</dbReference>
<keyword evidence="2 8" id="KW-0285">Flavoprotein</keyword>
<evidence type="ECO:0000256" key="3">
    <source>
        <dbReference type="ARBA" id="ARBA00022729"/>
    </source>
</evidence>
<name>A0ABR1EVD3_NECAM</name>
<keyword evidence="8" id="KW-0812">Transmembrane</keyword>
<dbReference type="EMBL" id="JAVFWL010000006">
    <property type="protein sequence ID" value="KAK6766440.1"/>
    <property type="molecule type" value="Genomic_DNA"/>
</dbReference>
<evidence type="ECO:0000256" key="6">
    <source>
        <dbReference type="ARBA" id="ARBA00023157"/>
    </source>
</evidence>
<evidence type="ECO:0000256" key="2">
    <source>
        <dbReference type="ARBA" id="ARBA00022630"/>
    </source>
</evidence>
<dbReference type="Pfam" id="PF00085">
    <property type="entry name" value="Thioredoxin"/>
    <property type="match status" value="1"/>
</dbReference>
<organism evidence="11 12">
    <name type="scientific">Necator americanus</name>
    <name type="common">Human hookworm</name>
    <dbReference type="NCBI Taxonomy" id="51031"/>
    <lineage>
        <taxon>Eukaryota</taxon>
        <taxon>Metazoa</taxon>
        <taxon>Ecdysozoa</taxon>
        <taxon>Nematoda</taxon>
        <taxon>Chromadorea</taxon>
        <taxon>Rhabditida</taxon>
        <taxon>Rhabditina</taxon>
        <taxon>Rhabditomorpha</taxon>
        <taxon>Strongyloidea</taxon>
        <taxon>Ancylostomatidae</taxon>
        <taxon>Bunostominae</taxon>
        <taxon>Necator</taxon>
    </lineage>
</organism>
<comment type="catalytic activity">
    <reaction evidence="8">
        <text>2 R'C(R)SH + O2 = R'C(R)S-S(R)CR' + H2O2</text>
        <dbReference type="Rhea" id="RHEA:17357"/>
        <dbReference type="ChEBI" id="CHEBI:15379"/>
        <dbReference type="ChEBI" id="CHEBI:16240"/>
        <dbReference type="ChEBI" id="CHEBI:16520"/>
        <dbReference type="ChEBI" id="CHEBI:17412"/>
        <dbReference type="EC" id="1.8.3.2"/>
    </reaction>
</comment>
<dbReference type="PROSITE" id="PS51352">
    <property type="entry name" value="THIOREDOXIN_2"/>
    <property type="match status" value="1"/>
</dbReference>
<dbReference type="InterPro" id="IPR039798">
    <property type="entry name" value="Sulfhydryl_oxidase"/>
</dbReference>
<evidence type="ECO:0000256" key="1">
    <source>
        <dbReference type="ARBA" id="ARBA00001974"/>
    </source>
</evidence>
<evidence type="ECO:0000256" key="8">
    <source>
        <dbReference type="RuleBase" id="RU371123"/>
    </source>
</evidence>
<dbReference type="EC" id="1.8.3.2" evidence="8"/>
<dbReference type="InterPro" id="IPR017937">
    <property type="entry name" value="Thioredoxin_CS"/>
</dbReference>
<evidence type="ECO:0000259" key="9">
    <source>
        <dbReference type="PROSITE" id="PS51324"/>
    </source>
</evidence>
<keyword evidence="12" id="KW-1185">Reference proteome</keyword>
<dbReference type="InterPro" id="IPR036249">
    <property type="entry name" value="Thioredoxin-like_sf"/>
</dbReference>
<keyword evidence="7" id="KW-0325">Glycoprotein</keyword>
<keyword evidence="8" id="KW-1133">Transmembrane helix</keyword>
<dbReference type="InterPro" id="IPR013766">
    <property type="entry name" value="Thioredoxin_domain"/>
</dbReference>
<evidence type="ECO:0000256" key="5">
    <source>
        <dbReference type="ARBA" id="ARBA00023002"/>
    </source>
</evidence>
<feature type="domain" description="ERV/ALR sulfhydryl oxidase" evidence="9">
    <location>
        <begin position="716"/>
        <end position="824"/>
    </location>
</feature>
<keyword evidence="6" id="KW-1015">Disulfide bond</keyword>
<feature type="domain" description="Thioredoxin" evidence="10">
    <location>
        <begin position="302"/>
        <end position="449"/>
    </location>
</feature>
<dbReference type="InterPro" id="IPR036774">
    <property type="entry name" value="ERV/ALR_sulphydryl_oxid_sf"/>
</dbReference>
<evidence type="ECO:0000259" key="10">
    <source>
        <dbReference type="PROSITE" id="PS51352"/>
    </source>
</evidence>
<protein>
    <recommendedName>
        <fullName evidence="8">Sulfhydryl oxidase</fullName>
        <ecNumber evidence="8">1.8.3.2</ecNumber>
    </recommendedName>
</protein>
<dbReference type="InterPro" id="IPR017905">
    <property type="entry name" value="ERV/ALR_sulphydryl_oxidase"/>
</dbReference>
<keyword evidence="4 8" id="KW-0274">FAD</keyword>
<dbReference type="PANTHER" id="PTHR22897:SF8">
    <property type="entry name" value="SULFHYDRYL OXIDASE"/>
    <property type="match status" value="1"/>
</dbReference>
<dbReference type="SUPFAM" id="SSF69000">
    <property type="entry name" value="FAD-dependent thiol oxidase"/>
    <property type="match status" value="1"/>
</dbReference>
<feature type="transmembrane region" description="Helical" evidence="8">
    <location>
        <begin position="212"/>
        <end position="234"/>
    </location>
</feature>
<gene>
    <name evidence="11" type="primary">Necator_chrX.g26172</name>
    <name evidence="11" type="ORF">RB195_026006</name>
</gene>
<dbReference type="Gene3D" id="3.40.30.10">
    <property type="entry name" value="Glutaredoxin"/>
    <property type="match status" value="2"/>
</dbReference>
<dbReference type="SUPFAM" id="SSF52833">
    <property type="entry name" value="Thioredoxin-like"/>
    <property type="match status" value="1"/>
</dbReference>
<dbReference type="Gene3D" id="1.20.120.310">
    <property type="entry name" value="ERV/ALR sulfhydryl oxidase domain"/>
    <property type="match status" value="1"/>
</dbReference>
<sequence>MDEFRITVEHRMTCTTISRLPFICDLHHQLSYANLAGIELAYERYKPYFYQNNRTTLAVLIVRQLEAPTSAASVYEEQSYACLFENECNRVDSEVVLGFVNNVKIFIKVYAWKVYERWFALDDSCTRPNVLALMVLDGLINDARKIPYVRIHTGEPRLRFALGNIASEANNALVQGWPLQKAIEDMVDDIGHALRELHELKGEPRDHSVPRWARHAFLICFALVILALMVEWYIVRRKLGVQKSGQIKISAGKSKTHLMFYQSAAAAAAITYDCDCELDTPFFASFAAQCARRRPVDFEMLYLLLLLLPWVTSEVANYGTIPKGLNPTLYASDDLVLQLDDNSFNDTVFCVGKNCSSYLVEFYSDWCGHCRSFAPLYKALANDVRGWQDVVKIAAINCADSVNHMTCQQNGVQFFPLIKYFPRNSTDAFSGSKLRPYQSMAEMRDQLTKVVMDDYAVNRFSDWPMFDYLGDVVNYGELWEGAPASTQHMAIVFENHQASLTGAQLLLDLHRHRNRLLVRRCLRNHPLADALHLTDFPSLAIFKRGEKKPILVAELRRLLLTELENFLSNESDPSRQVVQFHSRKNKTNPCDSDPEKCRALFFASEVDMLKAMRYALFRETSRTNAPLTGSNLTALHAFVNLLADHFPVSTTYGNNTVLDRSTRAVKVFARLRDFLENRGLDSTISPEEWQREFIAAEEAAGNPFAVNSDWEHCRGSSGQYRGYTCGLWVTFHALTVSAYKQAEEHLDDFKPLTPLQAIRAWVVSFFGCMHCREHFLKMTTGTFPMEVQVKTPEDVFMYLWRAHNIVNARLQGRDTEDPQFPKLQFPAHFLCPNCTANGSPVDTETRDFLLDYYSQIKPFQPPKFLLK</sequence>
<evidence type="ECO:0000313" key="12">
    <source>
        <dbReference type="Proteomes" id="UP001303046"/>
    </source>
</evidence>
<dbReference type="Proteomes" id="UP001303046">
    <property type="component" value="Unassembled WGS sequence"/>
</dbReference>
<reference evidence="11 12" key="1">
    <citation type="submission" date="2023-08" db="EMBL/GenBank/DDBJ databases">
        <title>A Necator americanus chromosomal reference genome.</title>
        <authorList>
            <person name="Ilik V."/>
            <person name="Petrzelkova K.J."/>
            <person name="Pardy F."/>
            <person name="Fuh T."/>
            <person name="Niatou-Singa F.S."/>
            <person name="Gouil Q."/>
            <person name="Baker L."/>
            <person name="Ritchie M.E."/>
            <person name="Jex A.R."/>
            <person name="Gazzola D."/>
            <person name="Li H."/>
            <person name="Toshio Fujiwara R."/>
            <person name="Zhan B."/>
            <person name="Aroian R.V."/>
            <person name="Pafco B."/>
            <person name="Schwarz E.M."/>
        </authorList>
    </citation>
    <scope>NUCLEOTIDE SEQUENCE [LARGE SCALE GENOMIC DNA]</scope>
    <source>
        <strain evidence="11 12">Aroian</strain>
        <tissue evidence="11">Whole animal</tissue>
    </source>
</reference>
<keyword evidence="3" id="KW-0732">Signal</keyword>
<dbReference type="PROSITE" id="PS51324">
    <property type="entry name" value="ERV_ALR"/>
    <property type="match status" value="1"/>
</dbReference>
<evidence type="ECO:0000313" key="11">
    <source>
        <dbReference type="EMBL" id="KAK6766440.1"/>
    </source>
</evidence>
<keyword evidence="8" id="KW-0472">Membrane</keyword>
<dbReference type="InterPro" id="IPR042568">
    <property type="entry name" value="QSOX_FAD-bd_sf"/>
</dbReference>
<proteinExistence type="predicted"/>
<dbReference type="Gene3D" id="1.20.120.1960">
    <property type="entry name" value="QSOX sulfhydryl oxidase domain"/>
    <property type="match status" value="1"/>
</dbReference>
<evidence type="ECO:0000256" key="4">
    <source>
        <dbReference type="ARBA" id="ARBA00022827"/>
    </source>
</evidence>
<keyword evidence="5 8" id="KW-0560">Oxidoreductase</keyword>
<evidence type="ECO:0000256" key="7">
    <source>
        <dbReference type="ARBA" id="ARBA00023180"/>
    </source>
</evidence>
<dbReference type="Pfam" id="PF04777">
    <property type="entry name" value="Evr1_Alr"/>
    <property type="match status" value="1"/>
</dbReference>
<comment type="caution">
    <text evidence="11">The sequence shown here is derived from an EMBL/GenBank/DDBJ whole genome shotgun (WGS) entry which is preliminary data.</text>
</comment>